<dbReference type="CDD" id="cd10336">
    <property type="entry name" value="SLC6sbd_Tyt1-Like"/>
    <property type="match status" value="1"/>
</dbReference>
<feature type="transmembrane region" description="Helical" evidence="7">
    <location>
        <begin position="44"/>
        <end position="63"/>
    </location>
</feature>
<feature type="transmembrane region" description="Helical" evidence="7">
    <location>
        <begin position="388"/>
        <end position="412"/>
    </location>
</feature>
<protein>
    <recommendedName>
        <fullName evidence="6">Transporter</fullName>
    </recommendedName>
</protein>
<feature type="transmembrane region" description="Helical" evidence="7">
    <location>
        <begin position="308"/>
        <end position="327"/>
    </location>
</feature>
<keyword evidence="6" id="KW-0769">Symport</keyword>
<feature type="transmembrane region" description="Helical" evidence="7">
    <location>
        <begin position="433"/>
        <end position="454"/>
    </location>
</feature>
<sequence length="456" mass="49179">MNKQNSSRANFSGKLGYVLATAGSAVGLGNIWRFPYLAAKYGGGIFILAYVILAVTFGYTMMISETTLGRMTRQSASGAYRQFSNSRGFRLGGLLNAVVPMIIVAYYCVIGGWVLRYLIAYVAEGTAAVAENGYFSNFITSPSGSEVCFLLFAGMTALLIIMGVESGIERGTKVMMPILVVLALVIAVYSMTRPGAMAGVKYIFIPDFSHFTWMAVVAAMEQMFYSLSIAMGILFTYGSYMKQDVDIEKSTYQVQIFDTGIALLAALMVIPAVFAFSGGDPEQLKAGPSLIFITLPKVFDSMGAGRPLGALFFLLVLFAALTSSISLMEAGVSSFVDELKCKRGTACFLMCSIILVLGSLSSLGYNVLSSVTIIGMQFLDFFDFLTNAVMMPIAALATCLLIVKAAGIDALVKEIRISSRFRNEGLYRVCIRYIAPVALLIIFVSSILSAFGLLKL</sequence>
<dbReference type="InterPro" id="IPR047218">
    <property type="entry name" value="YocR/YhdH-like"/>
</dbReference>
<dbReference type="GO" id="GO:0015293">
    <property type="term" value="F:symporter activity"/>
    <property type="evidence" value="ECO:0007669"/>
    <property type="project" value="UniProtKB-KW"/>
</dbReference>
<evidence type="ECO:0000256" key="2">
    <source>
        <dbReference type="ARBA" id="ARBA00022448"/>
    </source>
</evidence>
<dbReference type="SUPFAM" id="SSF161070">
    <property type="entry name" value="SNF-like"/>
    <property type="match status" value="1"/>
</dbReference>
<gene>
    <name evidence="8" type="ORF">J2S20_000343</name>
</gene>
<feature type="transmembrane region" description="Helical" evidence="7">
    <location>
        <begin position="256"/>
        <end position="276"/>
    </location>
</feature>
<feature type="transmembrane region" description="Helical" evidence="7">
    <location>
        <begin position="347"/>
        <end position="368"/>
    </location>
</feature>
<evidence type="ECO:0000256" key="7">
    <source>
        <dbReference type="SAM" id="Phobius"/>
    </source>
</evidence>
<feature type="transmembrane region" description="Helical" evidence="7">
    <location>
        <begin position="12"/>
        <end position="32"/>
    </location>
</feature>
<evidence type="ECO:0000256" key="3">
    <source>
        <dbReference type="ARBA" id="ARBA00022692"/>
    </source>
</evidence>
<dbReference type="InterPro" id="IPR037272">
    <property type="entry name" value="SNS_sf"/>
</dbReference>
<keyword evidence="9" id="KW-1185">Reference proteome</keyword>
<dbReference type="NCBIfam" id="NF037979">
    <property type="entry name" value="Na_transp"/>
    <property type="match status" value="1"/>
</dbReference>
<name>A0AAE3V8J4_9FIRM</name>
<feature type="transmembrane region" description="Helical" evidence="7">
    <location>
        <begin position="174"/>
        <end position="191"/>
    </location>
</feature>
<keyword evidence="4 7" id="KW-1133">Transmembrane helix</keyword>
<dbReference type="InterPro" id="IPR000175">
    <property type="entry name" value="Na/ntran_symport"/>
</dbReference>
<evidence type="ECO:0000256" key="4">
    <source>
        <dbReference type="ARBA" id="ARBA00022989"/>
    </source>
</evidence>
<dbReference type="Proteomes" id="UP001241537">
    <property type="component" value="Unassembled WGS sequence"/>
</dbReference>
<comment type="caution">
    <text evidence="8">The sequence shown here is derived from an EMBL/GenBank/DDBJ whole genome shotgun (WGS) entry which is preliminary data.</text>
</comment>
<evidence type="ECO:0000256" key="1">
    <source>
        <dbReference type="ARBA" id="ARBA00004141"/>
    </source>
</evidence>
<dbReference type="PROSITE" id="PS00610">
    <property type="entry name" value="NA_NEUROTRAN_SYMP_1"/>
    <property type="match status" value="1"/>
</dbReference>
<evidence type="ECO:0000256" key="5">
    <source>
        <dbReference type="ARBA" id="ARBA00023136"/>
    </source>
</evidence>
<feature type="transmembrane region" description="Helical" evidence="7">
    <location>
        <begin position="139"/>
        <end position="162"/>
    </location>
</feature>
<accession>A0AAE3V8J4</accession>
<evidence type="ECO:0000313" key="8">
    <source>
        <dbReference type="EMBL" id="MDQ0151663.1"/>
    </source>
</evidence>
<dbReference type="AlphaFoldDB" id="A0AAE3V8J4"/>
<proteinExistence type="inferred from homology"/>
<dbReference type="PANTHER" id="PTHR42948">
    <property type="entry name" value="TRANSPORTER"/>
    <property type="match status" value="1"/>
</dbReference>
<dbReference type="GO" id="GO:0016020">
    <property type="term" value="C:membrane"/>
    <property type="evidence" value="ECO:0007669"/>
    <property type="project" value="UniProtKB-SubCell"/>
</dbReference>
<keyword evidence="2 6" id="KW-0813">Transport</keyword>
<comment type="subcellular location">
    <subcellularLocation>
        <location evidence="1">Membrane</location>
        <topology evidence="1">Multi-pass membrane protein</topology>
    </subcellularLocation>
</comment>
<dbReference type="PROSITE" id="PS50267">
    <property type="entry name" value="NA_NEUROTRAN_SYMP_3"/>
    <property type="match status" value="1"/>
</dbReference>
<dbReference type="PRINTS" id="PR00176">
    <property type="entry name" value="NANEUSMPORT"/>
</dbReference>
<evidence type="ECO:0000313" key="9">
    <source>
        <dbReference type="Proteomes" id="UP001241537"/>
    </source>
</evidence>
<dbReference type="RefSeq" id="WP_307252385.1">
    <property type="nucleotide sequence ID" value="NZ_JAUSTO010000002.1"/>
</dbReference>
<keyword evidence="5 7" id="KW-0472">Membrane</keyword>
<organism evidence="8 9">
    <name type="scientific">Moryella indoligenes</name>
    <dbReference type="NCBI Taxonomy" id="371674"/>
    <lineage>
        <taxon>Bacteria</taxon>
        <taxon>Bacillati</taxon>
        <taxon>Bacillota</taxon>
        <taxon>Clostridia</taxon>
        <taxon>Lachnospirales</taxon>
        <taxon>Lachnospiraceae</taxon>
        <taxon>Moryella</taxon>
    </lineage>
</organism>
<comment type="similarity">
    <text evidence="6">Belongs to the sodium:neurotransmitter symporter (SNF) (TC 2.A.22) family.</text>
</comment>
<evidence type="ECO:0000256" key="6">
    <source>
        <dbReference type="RuleBase" id="RU003732"/>
    </source>
</evidence>
<dbReference type="Pfam" id="PF00209">
    <property type="entry name" value="SNF"/>
    <property type="match status" value="2"/>
</dbReference>
<dbReference type="EMBL" id="JAUSTO010000002">
    <property type="protein sequence ID" value="MDQ0151663.1"/>
    <property type="molecule type" value="Genomic_DNA"/>
</dbReference>
<reference evidence="8" key="1">
    <citation type="submission" date="2023-07" db="EMBL/GenBank/DDBJ databases">
        <title>Genomic Encyclopedia of Type Strains, Phase IV (KMG-IV): sequencing the most valuable type-strain genomes for metagenomic binning, comparative biology and taxonomic classification.</title>
        <authorList>
            <person name="Goeker M."/>
        </authorList>
    </citation>
    <scope>NUCLEOTIDE SEQUENCE</scope>
    <source>
        <strain evidence="8">DSM 19659</strain>
    </source>
</reference>
<feature type="transmembrane region" description="Helical" evidence="7">
    <location>
        <begin position="94"/>
        <end position="119"/>
    </location>
</feature>
<feature type="transmembrane region" description="Helical" evidence="7">
    <location>
        <begin position="211"/>
        <end position="235"/>
    </location>
</feature>
<keyword evidence="3 6" id="KW-0812">Transmembrane</keyword>
<dbReference type="PANTHER" id="PTHR42948:SF1">
    <property type="entry name" value="TRANSPORTER"/>
    <property type="match status" value="1"/>
</dbReference>